<feature type="compositionally biased region" description="Polar residues" evidence="1">
    <location>
        <begin position="38"/>
        <end position="49"/>
    </location>
</feature>
<proteinExistence type="predicted"/>
<dbReference type="Proteomes" id="UP001480595">
    <property type="component" value="Unassembled WGS sequence"/>
</dbReference>
<gene>
    <name evidence="2" type="ORF">PG994_000353</name>
</gene>
<dbReference type="RefSeq" id="XP_066722394.1">
    <property type="nucleotide sequence ID" value="XM_066851762.1"/>
</dbReference>
<organism evidence="2 3">
    <name type="scientific">Apiospora phragmitis</name>
    <dbReference type="NCBI Taxonomy" id="2905665"/>
    <lineage>
        <taxon>Eukaryota</taxon>
        <taxon>Fungi</taxon>
        <taxon>Dikarya</taxon>
        <taxon>Ascomycota</taxon>
        <taxon>Pezizomycotina</taxon>
        <taxon>Sordariomycetes</taxon>
        <taxon>Xylariomycetidae</taxon>
        <taxon>Amphisphaeriales</taxon>
        <taxon>Apiosporaceae</taxon>
        <taxon>Apiospora</taxon>
    </lineage>
</organism>
<reference evidence="2 3" key="1">
    <citation type="submission" date="2023-01" db="EMBL/GenBank/DDBJ databases">
        <title>Analysis of 21 Apiospora genomes using comparative genomics revels a genus with tremendous synthesis potential of carbohydrate active enzymes and secondary metabolites.</title>
        <authorList>
            <person name="Sorensen T."/>
        </authorList>
    </citation>
    <scope>NUCLEOTIDE SEQUENCE [LARGE SCALE GENOMIC DNA]</scope>
    <source>
        <strain evidence="2 3">CBS 135458</strain>
    </source>
</reference>
<protein>
    <submittedName>
        <fullName evidence="2">Uncharacterized protein</fullName>
    </submittedName>
</protein>
<evidence type="ECO:0000313" key="2">
    <source>
        <dbReference type="EMBL" id="KAK8090848.1"/>
    </source>
</evidence>
<feature type="compositionally biased region" description="Basic and acidic residues" evidence="1">
    <location>
        <begin position="115"/>
        <end position="125"/>
    </location>
</feature>
<dbReference type="GeneID" id="92084825"/>
<name>A0ABR1X5Z4_9PEZI</name>
<keyword evidence="3" id="KW-1185">Reference proteome</keyword>
<feature type="region of interest" description="Disordered" evidence="1">
    <location>
        <begin position="82"/>
        <end position="144"/>
    </location>
</feature>
<accession>A0ABR1X5Z4</accession>
<feature type="region of interest" description="Disordered" evidence="1">
    <location>
        <begin position="1"/>
        <end position="49"/>
    </location>
</feature>
<dbReference type="EMBL" id="JAQQWL010000001">
    <property type="protein sequence ID" value="KAK8090848.1"/>
    <property type="molecule type" value="Genomic_DNA"/>
</dbReference>
<evidence type="ECO:0000256" key="1">
    <source>
        <dbReference type="SAM" id="MobiDB-lite"/>
    </source>
</evidence>
<comment type="caution">
    <text evidence="2">The sequence shown here is derived from an EMBL/GenBank/DDBJ whole genome shotgun (WGS) entry which is preliminary data.</text>
</comment>
<sequence>MAVPFGSEAQHRVSRQHHSATLEFNRSAGSVTKHAASGSLTDRGSDFSSDNIRLDIHSRKHCEWVGLSHGSTTVATGYANGAAPERTVSKERARAASVPCGKSPNTRVVGNEPRTPPEMDNEGKPAQHIASVEKRKRAEKVLGK</sequence>
<evidence type="ECO:0000313" key="3">
    <source>
        <dbReference type="Proteomes" id="UP001480595"/>
    </source>
</evidence>